<dbReference type="RefSeq" id="WP_187593839.1">
    <property type="nucleotide sequence ID" value="NZ_CP060723.1"/>
</dbReference>
<sequence>MKPRINEVTIAEPCLQNWDEMEKGAGFNFCTACSKNVIDFSGYTNAEIIQVLANSGSSVCGRLSQSQLNQLNLHLSIVPTTNRNWMKYLGVLAIGMSIFVMDAKAEQLNTPVEITTTIHNKTDDKKPVATKKVYGHVIGADNKPAAGIRLSILDTRYATLTDKNGRYEILLDSKFDLSKNQLTVESIRYSAFLTLDFSKEKQNNLKLNKAEPMIMGRIMIAPKKK</sequence>
<dbReference type="InterPro" id="IPR008969">
    <property type="entry name" value="CarboxyPept-like_regulatory"/>
</dbReference>
<organism evidence="1 2">
    <name type="scientific">Pedobacter roseus</name>
    <dbReference type="NCBI Taxonomy" id="336820"/>
    <lineage>
        <taxon>Bacteria</taxon>
        <taxon>Pseudomonadati</taxon>
        <taxon>Bacteroidota</taxon>
        <taxon>Sphingobacteriia</taxon>
        <taxon>Sphingobacteriales</taxon>
        <taxon>Sphingobacteriaceae</taxon>
        <taxon>Pedobacter</taxon>
    </lineage>
</organism>
<evidence type="ECO:0008006" key="3">
    <source>
        <dbReference type="Google" id="ProtNLM"/>
    </source>
</evidence>
<dbReference type="AlphaFoldDB" id="A0A7G9QJ28"/>
<protein>
    <recommendedName>
        <fullName evidence="3">Carboxypeptidase-like regulatory domain-containing protein</fullName>
    </recommendedName>
</protein>
<proteinExistence type="predicted"/>
<dbReference type="KEGG" id="proe:H9L23_04410"/>
<dbReference type="SUPFAM" id="SSF49464">
    <property type="entry name" value="Carboxypeptidase regulatory domain-like"/>
    <property type="match status" value="1"/>
</dbReference>
<dbReference type="EMBL" id="CP060723">
    <property type="protein sequence ID" value="QNN43353.1"/>
    <property type="molecule type" value="Genomic_DNA"/>
</dbReference>
<keyword evidence="2" id="KW-1185">Reference proteome</keyword>
<name>A0A7G9QJ28_9SPHI</name>
<gene>
    <name evidence="1" type="ORF">H9L23_04410</name>
</gene>
<dbReference type="Proteomes" id="UP000515806">
    <property type="component" value="Chromosome"/>
</dbReference>
<evidence type="ECO:0000313" key="1">
    <source>
        <dbReference type="EMBL" id="QNN43353.1"/>
    </source>
</evidence>
<accession>A0A7G9QJ28</accession>
<reference evidence="1 2" key="1">
    <citation type="submission" date="2020-08" db="EMBL/GenBank/DDBJ databases">
        <title>Genome sequence of Pedobacter roseus KACC 11594T.</title>
        <authorList>
            <person name="Hyun D.-W."/>
            <person name="Bae J.-W."/>
        </authorList>
    </citation>
    <scope>NUCLEOTIDE SEQUENCE [LARGE SCALE GENOMIC DNA]</scope>
    <source>
        <strain evidence="1 2">KACC 11594</strain>
    </source>
</reference>
<evidence type="ECO:0000313" key="2">
    <source>
        <dbReference type="Proteomes" id="UP000515806"/>
    </source>
</evidence>